<accession>A0AA91ICF7</accession>
<dbReference type="EMBL" id="LVHG01000027">
    <property type="protein sequence ID" value="OAK66071.1"/>
    <property type="molecule type" value="Genomic_DNA"/>
</dbReference>
<dbReference type="RefSeq" id="WP_081266661.1">
    <property type="nucleotide sequence ID" value="NZ_LVHG01000027.1"/>
</dbReference>
<gene>
    <name evidence="1" type="ORF">A3K87_09915</name>
</gene>
<proteinExistence type="predicted"/>
<evidence type="ECO:0000313" key="1">
    <source>
        <dbReference type="EMBL" id="OAK66071.1"/>
    </source>
</evidence>
<dbReference type="AlphaFoldDB" id="A0AA91ICF7"/>
<protein>
    <submittedName>
        <fullName evidence="1">Uncharacterized protein</fullName>
    </submittedName>
</protein>
<sequence>MKFIALNSALTAGPGSIAAHVDSPVDSEVFSRMKTLAATRGVPVWLETTVNGLVTIDHSDRHDGVVTHDILQQLEKLYDEAGQLVAAETKALQDKKAGLVQRASESSGLPVDTVAV</sequence>
<evidence type="ECO:0000313" key="2">
    <source>
        <dbReference type="Proteomes" id="UP000077852"/>
    </source>
</evidence>
<organism evidence="1 2">
    <name type="scientific">Variovorax paradoxus</name>
    <dbReference type="NCBI Taxonomy" id="34073"/>
    <lineage>
        <taxon>Bacteria</taxon>
        <taxon>Pseudomonadati</taxon>
        <taxon>Pseudomonadota</taxon>
        <taxon>Betaproteobacteria</taxon>
        <taxon>Burkholderiales</taxon>
        <taxon>Comamonadaceae</taxon>
        <taxon>Variovorax</taxon>
    </lineage>
</organism>
<reference evidence="1 2" key="1">
    <citation type="submission" date="2016-03" db="EMBL/GenBank/DDBJ databases">
        <title>Genome sequence of Variovorax paradoxus KB5.</title>
        <authorList>
            <person name="Jeong H."/>
            <person name="Hong C.E."/>
            <person name="Jo S.H."/>
            <person name="Park J.M."/>
        </authorList>
    </citation>
    <scope>NUCLEOTIDE SEQUENCE [LARGE SCALE GENOMIC DNA]</scope>
    <source>
        <strain evidence="1 2">KB5</strain>
    </source>
</reference>
<dbReference type="Proteomes" id="UP000077852">
    <property type="component" value="Unassembled WGS sequence"/>
</dbReference>
<name>A0AA91ICF7_VARPD</name>
<comment type="caution">
    <text evidence="1">The sequence shown here is derived from an EMBL/GenBank/DDBJ whole genome shotgun (WGS) entry which is preliminary data.</text>
</comment>